<dbReference type="GO" id="GO:0022857">
    <property type="term" value="F:transmembrane transporter activity"/>
    <property type="evidence" value="ECO:0007669"/>
    <property type="project" value="TreeGrafter"/>
</dbReference>
<dbReference type="SUPFAM" id="SSF52540">
    <property type="entry name" value="P-loop containing nucleoside triphosphate hydrolases"/>
    <property type="match status" value="1"/>
</dbReference>
<dbReference type="InParanoid" id="A0A545AVE2"/>
<dbReference type="RefSeq" id="WP_142704175.1">
    <property type="nucleotide sequence ID" value="NZ_VIRS01000005.1"/>
</dbReference>
<dbReference type="Gene3D" id="3.40.50.300">
    <property type="entry name" value="P-loop containing nucleotide triphosphate hydrolases"/>
    <property type="match status" value="1"/>
</dbReference>
<dbReference type="PANTHER" id="PTHR24220">
    <property type="entry name" value="IMPORT ATP-BINDING PROTEIN"/>
    <property type="match status" value="1"/>
</dbReference>
<name>A0A545AVE2_9ACTN</name>
<dbReference type="GO" id="GO:0016887">
    <property type="term" value="F:ATP hydrolysis activity"/>
    <property type="evidence" value="ECO:0007669"/>
    <property type="project" value="InterPro"/>
</dbReference>
<dbReference type="EMBL" id="VIRS01000005">
    <property type="protein sequence ID" value="TQS45309.1"/>
    <property type="molecule type" value="Genomic_DNA"/>
</dbReference>
<dbReference type="InterPro" id="IPR027417">
    <property type="entry name" value="P-loop_NTPase"/>
</dbReference>
<sequence length="219" mass="22587">MTAPLVRCVGAGLTYGAGVTALAEVDCLVEAGDQVAVMGPSGSGKSSLLHVFAGLVRVTSGDVSWNGLEGSPRDPERVGLIFQEPALVPALTVLENVALPLTFAGMPVVEAAERGRDALDLVGVANLGDALPQEVSGGQAQRAVIARVVACRPRLILADEPTSKLDRATAGRIIDVLLRVSDDLGAALVIATHDPAVGGSLEARWQVEDGRLRSQAITL</sequence>
<feature type="domain" description="ABC transporter" evidence="3">
    <location>
        <begin position="6"/>
        <end position="217"/>
    </location>
</feature>
<dbReference type="InterPro" id="IPR017871">
    <property type="entry name" value="ABC_transporter-like_CS"/>
</dbReference>
<evidence type="ECO:0000313" key="4">
    <source>
        <dbReference type="EMBL" id="TQS45309.1"/>
    </source>
</evidence>
<dbReference type="InterPro" id="IPR003439">
    <property type="entry name" value="ABC_transporter-like_ATP-bd"/>
</dbReference>
<evidence type="ECO:0000256" key="2">
    <source>
        <dbReference type="ARBA" id="ARBA00022840"/>
    </source>
</evidence>
<keyword evidence="5" id="KW-1185">Reference proteome</keyword>
<dbReference type="InterPro" id="IPR015854">
    <property type="entry name" value="ABC_transpr_LolD-like"/>
</dbReference>
<evidence type="ECO:0000313" key="5">
    <source>
        <dbReference type="Proteomes" id="UP000317982"/>
    </source>
</evidence>
<dbReference type="GO" id="GO:0005886">
    <property type="term" value="C:plasma membrane"/>
    <property type="evidence" value="ECO:0007669"/>
    <property type="project" value="TreeGrafter"/>
</dbReference>
<dbReference type="PROSITE" id="PS00211">
    <property type="entry name" value="ABC_TRANSPORTER_1"/>
    <property type="match status" value="1"/>
</dbReference>
<organism evidence="4 5">
    <name type="scientific">Cryptosporangium phraense</name>
    <dbReference type="NCBI Taxonomy" id="2593070"/>
    <lineage>
        <taxon>Bacteria</taxon>
        <taxon>Bacillati</taxon>
        <taxon>Actinomycetota</taxon>
        <taxon>Actinomycetes</taxon>
        <taxon>Cryptosporangiales</taxon>
        <taxon>Cryptosporangiaceae</taxon>
        <taxon>Cryptosporangium</taxon>
    </lineage>
</organism>
<reference evidence="4 5" key="1">
    <citation type="submission" date="2019-07" db="EMBL/GenBank/DDBJ databases">
        <title>Cryptosporangium phraense sp. nov., isolated from plant litter.</title>
        <authorList>
            <person name="Suriyachadkun C."/>
        </authorList>
    </citation>
    <scope>NUCLEOTIDE SEQUENCE [LARGE SCALE GENOMIC DNA]</scope>
    <source>
        <strain evidence="4 5">A-T 5661</strain>
    </source>
</reference>
<dbReference type="GO" id="GO:0005524">
    <property type="term" value="F:ATP binding"/>
    <property type="evidence" value="ECO:0007669"/>
    <property type="project" value="UniProtKB-KW"/>
</dbReference>
<accession>A0A545AVE2</accession>
<dbReference type="OrthoDB" id="9787227at2"/>
<proteinExistence type="predicted"/>
<dbReference type="SMART" id="SM00382">
    <property type="entry name" value="AAA"/>
    <property type="match status" value="1"/>
</dbReference>
<dbReference type="Proteomes" id="UP000317982">
    <property type="component" value="Unassembled WGS sequence"/>
</dbReference>
<keyword evidence="1" id="KW-0547">Nucleotide-binding</keyword>
<protein>
    <submittedName>
        <fullName evidence="4">ATP-binding cassette domain-containing protein</fullName>
    </submittedName>
</protein>
<dbReference type="PROSITE" id="PS50893">
    <property type="entry name" value="ABC_TRANSPORTER_2"/>
    <property type="match status" value="1"/>
</dbReference>
<comment type="caution">
    <text evidence="4">The sequence shown here is derived from an EMBL/GenBank/DDBJ whole genome shotgun (WGS) entry which is preliminary data.</text>
</comment>
<evidence type="ECO:0000259" key="3">
    <source>
        <dbReference type="PROSITE" id="PS50893"/>
    </source>
</evidence>
<dbReference type="InterPro" id="IPR003593">
    <property type="entry name" value="AAA+_ATPase"/>
</dbReference>
<dbReference type="AlphaFoldDB" id="A0A545AVE2"/>
<dbReference type="Pfam" id="PF00005">
    <property type="entry name" value="ABC_tran"/>
    <property type="match status" value="1"/>
</dbReference>
<evidence type="ECO:0000256" key="1">
    <source>
        <dbReference type="ARBA" id="ARBA00022741"/>
    </source>
</evidence>
<gene>
    <name evidence="4" type="ORF">FL583_09435</name>
</gene>
<keyword evidence="2 4" id="KW-0067">ATP-binding</keyword>
<dbReference type="PANTHER" id="PTHR24220:SF685">
    <property type="entry name" value="ABC TRANSPORTER RELATED"/>
    <property type="match status" value="1"/>
</dbReference>